<comment type="catalytic activity">
    <reaction evidence="8">
        <text>L-glutamate + H(+) = 4-aminobutanoate + CO2</text>
        <dbReference type="Rhea" id="RHEA:17785"/>
        <dbReference type="ChEBI" id="CHEBI:15378"/>
        <dbReference type="ChEBI" id="CHEBI:16526"/>
        <dbReference type="ChEBI" id="CHEBI:29985"/>
        <dbReference type="ChEBI" id="CHEBI:59888"/>
        <dbReference type="EC" id="4.1.1.15"/>
    </reaction>
</comment>
<evidence type="ECO:0000256" key="7">
    <source>
        <dbReference type="RuleBase" id="RU000382"/>
    </source>
</evidence>
<dbReference type="InterPro" id="IPR015424">
    <property type="entry name" value="PyrdxlP-dep_Trfase"/>
</dbReference>
<organism evidence="9 10">
    <name type="scientific">Blumeria graminis f. sp. triticale</name>
    <dbReference type="NCBI Taxonomy" id="1689686"/>
    <lineage>
        <taxon>Eukaryota</taxon>
        <taxon>Fungi</taxon>
        <taxon>Dikarya</taxon>
        <taxon>Ascomycota</taxon>
        <taxon>Pezizomycotina</taxon>
        <taxon>Leotiomycetes</taxon>
        <taxon>Erysiphales</taxon>
        <taxon>Erysiphaceae</taxon>
        <taxon>Blumeria</taxon>
    </lineage>
</organism>
<dbReference type="GO" id="GO:0004351">
    <property type="term" value="F:glutamate decarboxylase activity"/>
    <property type="evidence" value="ECO:0007669"/>
    <property type="project" value="UniProtKB-EC"/>
</dbReference>
<dbReference type="InterPro" id="IPR010107">
    <property type="entry name" value="Glutamate_decarboxylase"/>
</dbReference>
<feature type="modified residue" description="N6-(pyridoxal phosphate)lysine" evidence="6">
    <location>
        <position position="295"/>
    </location>
</feature>
<reference evidence="9" key="1">
    <citation type="submission" date="2020-10" db="EMBL/GenBank/DDBJ databases">
        <authorList>
            <person name="Muller C M."/>
        </authorList>
    </citation>
    <scope>NUCLEOTIDE SEQUENCE</scope>
    <source>
        <strain evidence="9">THUN-12</strain>
    </source>
</reference>
<dbReference type="Gene3D" id="3.40.640.10">
    <property type="entry name" value="Type I PLP-dependent aspartate aminotransferase-like (Major domain)"/>
    <property type="match status" value="1"/>
</dbReference>
<comment type="similarity">
    <text evidence="2 7">Belongs to the group II decarboxylase family.</text>
</comment>
<dbReference type="EMBL" id="CAJHIT010000008">
    <property type="protein sequence ID" value="CAD6503798.1"/>
    <property type="molecule type" value="Genomic_DNA"/>
</dbReference>
<evidence type="ECO:0000256" key="1">
    <source>
        <dbReference type="ARBA" id="ARBA00001933"/>
    </source>
</evidence>
<dbReference type="Pfam" id="PF00282">
    <property type="entry name" value="Pyridoxal_deC"/>
    <property type="match status" value="1"/>
</dbReference>
<dbReference type="GO" id="GO:0006538">
    <property type="term" value="P:L-glutamate catabolic process"/>
    <property type="evidence" value="ECO:0007669"/>
    <property type="project" value="TreeGrafter"/>
</dbReference>
<protein>
    <recommendedName>
        <fullName evidence="3 8">Glutamate decarboxylase</fullName>
        <ecNumber evidence="3 8">4.1.1.15</ecNumber>
    </recommendedName>
</protein>
<evidence type="ECO:0000313" key="9">
    <source>
        <dbReference type="EMBL" id="CAD6503798.1"/>
    </source>
</evidence>
<comment type="cofactor">
    <cofactor evidence="1 6 7">
        <name>pyridoxal 5'-phosphate</name>
        <dbReference type="ChEBI" id="CHEBI:597326"/>
    </cofactor>
</comment>
<dbReference type="Gene3D" id="4.10.280.50">
    <property type="match status" value="1"/>
</dbReference>
<dbReference type="PANTHER" id="PTHR43321:SF6">
    <property type="entry name" value="GLUTAMATE DECARBOXYLASE"/>
    <property type="match status" value="1"/>
</dbReference>
<dbReference type="GO" id="GO:0030170">
    <property type="term" value="F:pyridoxal phosphate binding"/>
    <property type="evidence" value="ECO:0007669"/>
    <property type="project" value="InterPro"/>
</dbReference>
<accession>A0A9W4GGF1</accession>
<dbReference type="InterPro" id="IPR002129">
    <property type="entry name" value="PyrdxlP-dep_de-COase"/>
</dbReference>
<evidence type="ECO:0000256" key="5">
    <source>
        <dbReference type="ARBA" id="ARBA00023239"/>
    </source>
</evidence>
<dbReference type="SUPFAM" id="SSF53383">
    <property type="entry name" value="PLP-dependent transferases"/>
    <property type="match status" value="1"/>
</dbReference>
<dbReference type="FunFam" id="4.10.280.50:FF:000001">
    <property type="entry name" value="Glutamate decarboxylase"/>
    <property type="match status" value="1"/>
</dbReference>
<keyword evidence="4 6" id="KW-0663">Pyridoxal phosphate</keyword>
<keyword evidence="8" id="KW-0210">Decarboxylase</keyword>
<dbReference type="InterPro" id="IPR015421">
    <property type="entry name" value="PyrdxlP-dep_Trfase_major"/>
</dbReference>
<proteinExistence type="inferred from homology"/>
<dbReference type="Proteomes" id="UP000683417">
    <property type="component" value="Unassembled WGS sequence"/>
</dbReference>
<dbReference type="NCBIfam" id="TIGR01788">
    <property type="entry name" value="Glu-decarb-GAD"/>
    <property type="match status" value="1"/>
</dbReference>
<name>A0A9W4GGF1_BLUGR</name>
<evidence type="ECO:0000256" key="2">
    <source>
        <dbReference type="ARBA" id="ARBA00009533"/>
    </source>
</evidence>
<evidence type="ECO:0000256" key="8">
    <source>
        <dbReference type="RuleBase" id="RU361171"/>
    </source>
</evidence>
<dbReference type="AlphaFoldDB" id="A0A9W4GGF1"/>
<dbReference type="PANTHER" id="PTHR43321">
    <property type="entry name" value="GLUTAMATE DECARBOXYLASE"/>
    <property type="match status" value="1"/>
</dbReference>
<evidence type="ECO:0000313" key="10">
    <source>
        <dbReference type="Proteomes" id="UP000683417"/>
    </source>
</evidence>
<sequence>MVHLACIPNDKGDNENLAEEVERLAFNATTQNNASNVSIYGSIYSTQQVPMYEIPDNELPKEVAYRMIKDDLSLDGNPVLNLASFVTTYMEKEAEDLMIESLSKNFIDYEIYPQTAEIQNRCVSMIGRLFHAPSSQGSQLIGTSCVGSSEAIMLATIAMKKRWQNSRKATGSSWDKPNLVMSSAVQVCWEKAARYFEIEEKYVFCTPDRYVIDPVEAVSLVDENTIGICVLLGTTYTGEYEDVKAINDLLIEKNIDVVIHVDAASGGFVAPFVVPELEWDFRLEKVVSINTSGHKYESRLFLL</sequence>
<dbReference type="GO" id="GO:0005829">
    <property type="term" value="C:cytosol"/>
    <property type="evidence" value="ECO:0007669"/>
    <property type="project" value="TreeGrafter"/>
</dbReference>
<evidence type="ECO:0000256" key="3">
    <source>
        <dbReference type="ARBA" id="ARBA00012421"/>
    </source>
</evidence>
<comment type="caution">
    <text evidence="9">The sequence shown here is derived from an EMBL/GenBank/DDBJ whole genome shotgun (WGS) entry which is preliminary data.</text>
</comment>
<gene>
    <name evidence="9" type="ORF">BGTH12_LOCUS5156</name>
</gene>
<evidence type="ECO:0000256" key="4">
    <source>
        <dbReference type="ARBA" id="ARBA00022898"/>
    </source>
</evidence>
<keyword evidence="5 7" id="KW-0456">Lyase</keyword>
<dbReference type="EC" id="4.1.1.15" evidence="3 8"/>
<evidence type="ECO:0000256" key="6">
    <source>
        <dbReference type="PIRSR" id="PIRSR602129-50"/>
    </source>
</evidence>